<comment type="caution">
    <text evidence="1">The sequence shown here is derived from an EMBL/GenBank/DDBJ whole genome shotgun (WGS) entry which is preliminary data.</text>
</comment>
<evidence type="ECO:0000313" key="1">
    <source>
        <dbReference type="EMBL" id="KAA5609458.1"/>
    </source>
</evidence>
<dbReference type="PIRSF" id="PIRSF034586">
    <property type="entry name" value="Vir_effector_SfrC"/>
    <property type="match status" value="1"/>
</dbReference>
<evidence type="ECO:0008006" key="3">
    <source>
        <dbReference type="Google" id="ProtNLM"/>
    </source>
</evidence>
<dbReference type="OrthoDB" id="1060501at2"/>
<proteinExistence type="predicted"/>
<dbReference type="AlphaFoldDB" id="A0A5M6IPG4"/>
<name>A0A5M6IPG4_9PROT</name>
<dbReference type="Pfam" id="PF10139">
    <property type="entry name" value="Virul_Fac"/>
    <property type="match status" value="1"/>
</dbReference>
<evidence type="ECO:0000313" key="2">
    <source>
        <dbReference type="Proteomes" id="UP000325255"/>
    </source>
</evidence>
<organism evidence="1 2">
    <name type="scientific">Rhodovastum atsumiense</name>
    <dbReference type="NCBI Taxonomy" id="504468"/>
    <lineage>
        <taxon>Bacteria</taxon>
        <taxon>Pseudomonadati</taxon>
        <taxon>Pseudomonadota</taxon>
        <taxon>Alphaproteobacteria</taxon>
        <taxon>Acetobacterales</taxon>
        <taxon>Acetobacteraceae</taxon>
        <taxon>Rhodovastum</taxon>
    </lineage>
</organism>
<dbReference type="InterPro" id="IPR017030">
    <property type="entry name" value="Vir_effector_SfrC"/>
</dbReference>
<dbReference type="RefSeq" id="WP_150043647.1">
    <property type="nucleotide sequence ID" value="NZ_OW485601.1"/>
</dbReference>
<gene>
    <name evidence="1" type="ORF">F1189_24135</name>
</gene>
<sequence length="865" mass="96620">MSDTGISPLAARCARVERAAQETLHWIAAYPDRVGAQRPALEKLFRLAAVEARKLQAATTRPTAIGVYGLSQAGKSYLISTLARPPGRQLVVELDRPRPFLAEINPESQKEATGLVTRFTMRRERGPEGFPVRLRLLGETELVMILANSWYCDARDPQAANTLGPDDIAAALDAAEAEAGRAGGEVTAEDIWELETYFRNEFRRFGADRSFSDQFWNRAAAVLPCLPLERRVAFYALLWNRYAPFTEVLLRLARHLQALQFDRVAWAPIEALVPKTDSVLRVDTLERLEATDGPRIELVSGRGGRCRLLRPELTAMIAELELPMSERPWPLLQEADLLDFPGARERKGMDIAAEVAAYPARLGEFFLRGKVAFLFERYAAERELNALLLCIKESNNPYDATIRQALRNWIARTHGERPEDRARVATSLFVVLTRMDVHFDRTGGRDPRAPSGDLWEARIKASLQQPLQESDGWLDAWHPGRAFDNVLLARNPTRSQSLSTLDEAEREVAFLPGVEERIARWGAEFAAHPDVRRYVREPLRCWQEVFRLEDAGMSYLIERLEPVCNGALKLAQIENQLALLQEAMRRRIAEWYVSGDMQTQYARRKAALQPALEALVELGNAERFGLLLTQFHLEPDEAREVLLRVGADPEPALGTDRQRGGAVSGILALIEDDDTLQPIIQRRDPARERAEALFGAWVAKVRRFAAEETLRAWFGFTAPEADAVVAELVAAALRGGVVARLALALRGRGRIERFDLAARGHAMAAAQVINEHVNFVGFRTDGKPAPDRPSLGKGAGPVFAAPPPIAELREIDEEPPPYGPLFCISWIKALAEATRRNVFDRGDGTLLDQAQNEAVGKILELIRDE</sequence>
<keyword evidence="2" id="KW-1185">Reference proteome</keyword>
<dbReference type="EMBL" id="VWPK01000050">
    <property type="protein sequence ID" value="KAA5609458.1"/>
    <property type="molecule type" value="Genomic_DNA"/>
</dbReference>
<reference evidence="1 2" key="1">
    <citation type="submission" date="2019-09" db="EMBL/GenBank/DDBJ databases">
        <title>Genome sequence of Rhodovastum atsumiense, a diverse member of the Acetobacteraceae family of non-sulfur purple photosynthetic bacteria.</title>
        <authorList>
            <person name="Meyer T."/>
            <person name="Kyndt J."/>
        </authorList>
    </citation>
    <scope>NUCLEOTIDE SEQUENCE [LARGE SCALE GENOMIC DNA]</scope>
    <source>
        <strain evidence="1 2">DSM 21279</strain>
    </source>
</reference>
<accession>A0A5M6IPG4</accession>
<protein>
    <recommendedName>
        <fullName evidence="3">Virulence factor</fullName>
    </recommendedName>
</protein>
<dbReference type="Proteomes" id="UP000325255">
    <property type="component" value="Unassembled WGS sequence"/>
</dbReference>